<reference evidence="1 2" key="1">
    <citation type="submission" date="2020-01" db="EMBL/GenBank/DDBJ databases">
        <title>Muricauda sediminis sp.nov. 40Bstr401.</title>
        <authorList>
            <person name="Xue Z."/>
            <person name="Zhu S."/>
            <person name="Ren N."/>
            <person name="Chen T."/>
            <person name="Chen X."/>
            <person name="Chen J."/>
            <person name="Yang J."/>
        </authorList>
    </citation>
    <scope>NUCLEOTIDE SEQUENCE [LARGE SCALE GENOMIC DNA]</scope>
    <source>
        <strain evidence="1 2">40Bstr401</strain>
    </source>
</reference>
<dbReference type="InterPro" id="IPR025345">
    <property type="entry name" value="DUF4249"/>
</dbReference>
<gene>
    <name evidence="1" type="ORF">GTK07_09310</name>
</gene>
<dbReference type="Pfam" id="PF14054">
    <property type="entry name" value="DUF4249"/>
    <property type="match status" value="1"/>
</dbReference>
<dbReference type="EMBL" id="JAAAMI010000004">
    <property type="protein sequence ID" value="NDV43521.1"/>
    <property type="molecule type" value="Genomic_DNA"/>
</dbReference>
<proteinExistence type="predicted"/>
<organism evidence="1 2">
    <name type="scientific">Flagellimonas sediminis</name>
    <dbReference type="NCBI Taxonomy" id="2696468"/>
    <lineage>
        <taxon>Bacteria</taxon>
        <taxon>Pseudomonadati</taxon>
        <taxon>Bacteroidota</taxon>
        <taxon>Flavobacteriia</taxon>
        <taxon>Flavobacteriales</taxon>
        <taxon>Flavobacteriaceae</taxon>
        <taxon>Flagellimonas</taxon>
    </lineage>
</organism>
<dbReference type="Proteomes" id="UP000468707">
    <property type="component" value="Unassembled WGS sequence"/>
</dbReference>
<sequence length="442" mass="49225">MKVRAIIYRTILGLMLLTVLGACIDELDIETFGESDAKGLLVVEAVLSDEVITQKVYLSRSDNRLDLETDTVYNPYIPLGSQPYDSVDWEERARVRLLGNNGTEFLFTEGQSGFYFSNEPFALQMGVDYELEITTSGGTDYTSDPIAVQGTSEVTNLYAERAISNSGVEGVAIYVDSQPTKGSSEYLKYTYDETYEIVAPYWSPSEFVLTDYEPCALPFPTYNLEVVAREIENRVCYNTVSSTTIEQLSMAGNPTGQVSKHMVRFIGKDNFIISNRYSILVQQQVQSPEAFSFYEVLKSFSQSNNPFSQVQPGAIYANVHRSDGSDEHVLGFVEAVGVSEQRLFFNYEDFFPGEELPPYPFVCNPQSTPESHTSYCTSDPAGNPCPLSVIESVNNGLISYFSAYDENLVPNASCPGPYVFVPRICGDCTLMGSNVKPDFWEE</sequence>
<dbReference type="AlphaFoldDB" id="A0A6I5L179"/>
<keyword evidence="2" id="KW-1185">Reference proteome</keyword>
<evidence type="ECO:0000313" key="2">
    <source>
        <dbReference type="Proteomes" id="UP000468707"/>
    </source>
</evidence>
<dbReference type="PROSITE" id="PS51257">
    <property type="entry name" value="PROKAR_LIPOPROTEIN"/>
    <property type="match status" value="1"/>
</dbReference>
<name>A0A6I5L179_9FLAO</name>
<evidence type="ECO:0000313" key="1">
    <source>
        <dbReference type="EMBL" id="NDV43521.1"/>
    </source>
</evidence>
<comment type="caution">
    <text evidence="1">The sequence shown here is derived from an EMBL/GenBank/DDBJ whole genome shotgun (WGS) entry which is preliminary data.</text>
</comment>
<accession>A0A6I5L179</accession>
<protein>
    <submittedName>
        <fullName evidence="1">DUF4249 family protein</fullName>
    </submittedName>
</protein>
<dbReference type="RefSeq" id="WP_163634985.1">
    <property type="nucleotide sequence ID" value="NZ_JAAAMI010000004.1"/>
</dbReference>